<keyword evidence="1" id="KW-0812">Transmembrane</keyword>
<dbReference type="Proteomes" id="UP000236379">
    <property type="component" value="Unassembled WGS sequence"/>
</dbReference>
<accession>A0A2K3V113</accession>
<reference evidence="2 3" key="1">
    <citation type="submission" date="2018-01" db="EMBL/GenBank/DDBJ databases">
        <title>Deinococcus koreensis sp. nov., a radiation-resistant bacterium isolated from river water.</title>
        <authorList>
            <person name="Choi A."/>
        </authorList>
    </citation>
    <scope>NUCLEOTIDE SEQUENCE [LARGE SCALE GENOMIC DNA]</scope>
    <source>
        <strain evidence="2 3">SJW1-2</strain>
    </source>
</reference>
<dbReference type="RefSeq" id="WP_103312901.1">
    <property type="nucleotide sequence ID" value="NZ_PPPD01000001.1"/>
</dbReference>
<keyword evidence="1" id="KW-1133">Transmembrane helix</keyword>
<name>A0A2K3V113_9DEIO</name>
<keyword evidence="3" id="KW-1185">Reference proteome</keyword>
<organism evidence="2 3">
    <name type="scientific">Deinococcus koreensis</name>
    <dbReference type="NCBI Taxonomy" id="2054903"/>
    <lineage>
        <taxon>Bacteria</taxon>
        <taxon>Thermotogati</taxon>
        <taxon>Deinococcota</taxon>
        <taxon>Deinococci</taxon>
        <taxon>Deinococcales</taxon>
        <taxon>Deinococcaceae</taxon>
        <taxon>Deinococcus</taxon>
    </lineage>
</organism>
<dbReference type="EMBL" id="PPPD01000001">
    <property type="protein sequence ID" value="PNY82469.1"/>
    <property type="molecule type" value="Genomic_DNA"/>
</dbReference>
<feature type="transmembrane region" description="Helical" evidence="1">
    <location>
        <begin position="41"/>
        <end position="66"/>
    </location>
</feature>
<evidence type="ECO:0000256" key="1">
    <source>
        <dbReference type="SAM" id="Phobius"/>
    </source>
</evidence>
<sequence>MTPDEWRLAMEHEAVTVQDAVWGRETRNMARDWDRPLADTGIALGVALALAAFWLVGLVAVSRVAWKMDQNVLGAWMNVHPARFDLLFLGTLGLAGLLLGWHGLRPGRVAAVLACLPLVLWLLSLGVRSEGVWSEAGESFQAFSTDFAVYQLSWASLTFAGGTAMAGFLSTWAGRRASQAWLRGKSKPSTTLPSSGHR</sequence>
<dbReference type="AlphaFoldDB" id="A0A2K3V113"/>
<proteinExistence type="predicted"/>
<dbReference type="OrthoDB" id="74055at2"/>
<gene>
    <name evidence="2" type="ORF">CVO96_14925</name>
</gene>
<protein>
    <submittedName>
        <fullName evidence="2">Uncharacterized protein</fullName>
    </submittedName>
</protein>
<evidence type="ECO:0000313" key="3">
    <source>
        <dbReference type="Proteomes" id="UP000236379"/>
    </source>
</evidence>
<keyword evidence="1" id="KW-0472">Membrane</keyword>
<feature type="transmembrane region" description="Helical" evidence="1">
    <location>
        <begin position="147"/>
        <end position="169"/>
    </location>
</feature>
<comment type="caution">
    <text evidence="2">The sequence shown here is derived from an EMBL/GenBank/DDBJ whole genome shotgun (WGS) entry which is preliminary data.</text>
</comment>
<evidence type="ECO:0000313" key="2">
    <source>
        <dbReference type="EMBL" id="PNY82469.1"/>
    </source>
</evidence>
<feature type="transmembrane region" description="Helical" evidence="1">
    <location>
        <begin position="86"/>
        <end position="104"/>
    </location>
</feature>
<feature type="transmembrane region" description="Helical" evidence="1">
    <location>
        <begin position="109"/>
        <end position="127"/>
    </location>
</feature>